<proteinExistence type="predicted"/>
<protein>
    <submittedName>
        <fullName evidence="1">Uncharacterized protein</fullName>
    </submittedName>
</protein>
<comment type="caution">
    <text evidence="1">The sequence shown here is derived from an EMBL/GenBank/DDBJ whole genome shotgun (WGS) entry which is preliminary data.</text>
</comment>
<keyword evidence="2" id="KW-1185">Reference proteome</keyword>
<sequence length="48" mass="5633">MEGFCFKEPHRLRELLLKTLEKPIVSRNAPRKNIHRLIFVTESVAKDA</sequence>
<evidence type="ECO:0000313" key="2">
    <source>
        <dbReference type="Proteomes" id="UP000188268"/>
    </source>
</evidence>
<accession>A0A1R3G7Y4</accession>
<dbReference type="EMBL" id="AWWV01015026">
    <property type="protein sequence ID" value="OMO54161.1"/>
    <property type="molecule type" value="Genomic_DNA"/>
</dbReference>
<reference evidence="1 2" key="1">
    <citation type="submission" date="2013-09" db="EMBL/GenBank/DDBJ databases">
        <title>Corchorus capsularis genome sequencing.</title>
        <authorList>
            <person name="Alam M."/>
            <person name="Haque M.S."/>
            <person name="Islam M.S."/>
            <person name="Emdad E.M."/>
            <person name="Islam M.M."/>
            <person name="Ahmed B."/>
            <person name="Halim A."/>
            <person name="Hossen Q.M.M."/>
            <person name="Hossain M.Z."/>
            <person name="Ahmed R."/>
            <person name="Khan M.M."/>
            <person name="Islam R."/>
            <person name="Rashid M.M."/>
            <person name="Khan S.A."/>
            <person name="Rahman M.S."/>
            <person name="Alam M."/>
        </authorList>
    </citation>
    <scope>NUCLEOTIDE SEQUENCE [LARGE SCALE GENOMIC DNA]</scope>
    <source>
        <strain evidence="2">cv. CVL-1</strain>
        <tissue evidence="1">Whole seedling</tissue>
    </source>
</reference>
<dbReference type="Proteomes" id="UP000188268">
    <property type="component" value="Unassembled WGS sequence"/>
</dbReference>
<organism evidence="1 2">
    <name type="scientific">Corchorus capsularis</name>
    <name type="common">Jute</name>
    <dbReference type="NCBI Taxonomy" id="210143"/>
    <lineage>
        <taxon>Eukaryota</taxon>
        <taxon>Viridiplantae</taxon>
        <taxon>Streptophyta</taxon>
        <taxon>Embryophyta</taxon>
        <taxon>Tracheophyta</taxon>
        <taxon>Spermatophyta</taxon>
        <taxon>Magnoliopsida</taxon>
        <taxon>eudicotyledons</taxon>
        <taxon>Gunneridae</taxon>
        <taxon>Pentapetalae</taxon>
        <taxon>rosids</taxon>
        <taxon>malvids</taxon>
        <taxon>Malvales</taxon>
        <taxon>Malvaceae</taxon>
        <taxon>Grewioideae</taxon>
        <taxon>Apeibeae</taxon>
        <taxon>Corchorus</taxon>
    </lineage>
</organism>
<evidence type="ECO:0000313" key="1">
    <source>
        <dbReference type="EMBL" id="OMO54161.1"/>
    </source>
</evidence>
<name>A0A1R3G7Y4_COCAP</name>
<gene>
    <name evidence="1" type="ORF">CCACVL1_28008</name>
</gene>
<dbReference type="AlphaFoldDB" id="A0A1R3G7Y4"/>
<dbReference type="Gramene" id="OMO54161">
    <property type="protein sequence ID" value="OMO54161"/>
    <property type="gene ID" value="CCACVL1_28008"/>
</dbReference>